<dbReference type="RefSeq" id="WP_305932484.1">
    <property type="nucleotide sequence ID" value="NZ_JAVAIM010000001.1"/>
</dbReference>
<dbReference type="InterPro" id="IPR013656">
    <property type="entry name" value="PAS_4"/>
</dbReference>
<protein>
    <recommendedName>
        <fullName evidence="2">histidine kinase</fullName>
        <ecNumber evidence="2">2.7.13.3</ecNumber>
    </recommendedName>
</protein>
<dbReference type="InterPro" id="IPR011102">
    <property type="entry name" value="Sig_transdc_His_kinase_HWE"/>
</dbReference>
<dbReference type="Gene3D" id="3.30.565.10">
    <property type="entry name" value="Histidine kinase-like ATPase, C-terminal domain"/>
    <property type="match status" value="1"/>
</dbReference>
<name>A0ABT9HPS7_9SPHN</name>
<feature type="domain" description="Signal transduction histidine kinase HWE region" evidence="9">
    <location>
        <begin position="286"/>
        <end position="367"/>
    </location>
</feature>
<dbReference type="SMART" id="SM00911">
    <property type="entry name" value="HWE_HK"/>
    <property type="match status" value="1"/>
</dbReference>
<reference evidence="10 11" key="1">
    <citation type="submission" date="2023-08" db="EMBL/GenBank/DDBJ databases">
        <title>genomic of G39.</title>
        <authorList>
            <person name="Wang Y."/>
        </authorList>
    </citation>
    <scope>NUCLEOTIDE SEQUENCE [LARGE SCALE GENOMIC DNA]</scope>
    <source>
        <strain evidence="10 11">G39</strain>
    </source>
</reference>
<dbReference type="SUPFAM" id="SSF55785">
    <property type="entry name" value="PYP-like sensor domain (PAS domain)"/>
    <property type="match status" value="2"/>
</dbReference>
<dbReference type="Pfam" id="PF08448">
    <property type="entry name" value="PAS_4"/>
    <property type="match status" value="2"/>
</dbReference>
<dbReference type="PANTHER" id="PTHR41523:SF7">
    <property type="entry name" value="HISTIDINE KINASE"/>
    <property type="match status" value="1"/>
</dbReference>
<feature type="domain" description="PAS" evidence="8">
    <location>
        <begin position="155"/>
        <end position="220"/>
    </location>
</feature>
<evidence type="ECO:0000256" key="1">
    <source>
        <dbReference type="ARBA" id="ARBA00000085"/>
    </source>
</evidence>
<evidence type="ECO:0000313" key="10">
    <source>
        <dbReference type="EMBL" id="MDP4575151.1"/>
    </source>
</evidence>
<keyword evidence="7" id="KW-0067">ATP-binding</keyword>
<dbReference type="InterPro" id="IPR035965">
    <property type="entry name" value="PAS-like_dom_sf"/>
</dbReference>
<evidence type="ECO:0000259" key="8">
    <source>
        <dbReference type="SMART" id="SM00091"/>
    </source>
</evidence>
<dbReference type="NCBIfam" id="TIGR00229">
    <property type="entry name" value="sensory_box"/>
    <property type="match status" value="1"/>
</dbReference>
<keyword evidence="5" id="KW-0547">Nucleotide-binding</keyword>
<evidence type="ECO:0000256" key="4">
    <source>
        <dbReference type="ARBA" id="ARBA00022679"/>
    </source>
</evidence>
<evidence type="ECO:0000256" key="7">
    <source>
        <dbReference type="ARBA" id="ARBA00022840"/>
    </source>
</evidence>
<feature type="domain" description="PAS" evidence="8">
    <location>
        <begin position="3"/>
        <end position="71"/>
    </location>
</feature>
<evidence type="ECO:0000256" key="5">
    <source>
        <dbReference type="ARBA" id="ARBA00022741"/>
    </source>
</evidence>
<evidence type="ECO:0000256" key="3">
    <source>
        <dbReference type="ARBA" id="ARBA00022553"/>
    </source>
</evidence>
<keyword evidence="11" id="KW-1185">Reference proteome</keyword>
<proteinExistence type="predicted"/>
<dbReference type="EC" id="2.7.13.3" evidence="2"/>
<dbReference type="Gene3D" id="3.30.450.20">
    <property type="entry name" value="PAS domain"/>
    <property type="match status" value="2"/>
</dbReference>
<dbReference type="InterPro" id="IPR000014">
    <property type="entry name" value="PAS"/>
</dbReference>
<comment type="caution">
    <text evidence="10">The sequence shown here is derived from an EMBL/GenBank/DDBJ whole genome shotgun (WGS) entry which is preliminary data.</text>
</comment>
<comment type="catalytic activity">
    <reaction evidence="1">
        <text>ATP + protein L-histidine = ADP + protein N-phospho-L-histidine.</text>
        <dbReference type="EC" id="2.7.13.3"/>
    </reaction>
</comment>
<dbReference type="Pfam" id="PF07536">
    <property type="entry name" value="HWE_HK"/>
    <property type="match status" value="1"/>
</dbReference>
<accession>A0ABT9HPS7</accession>
<keyword evidence="4" id="KW-0808">Transferase</keyword>
<dbReference type="SUPFAM" id="SSF55874">
    <property type="entry name" value="ATPase domain of HSP90 chaperone/DNA topoisomerase II/histidine kinase"/>
    <property type="match status" value="1"/>
</dbReference>
<dbReference type="SMART" id="SM00091">
    <property type="entry name" value="PAS"/>
    <property type="match status" value="2"/>
</dbReference>
<dbReference type="EMBL" id="JAVAIM010000001">
    <property type="protein sequence ID" value="MDP4575151.1"/>
    <property type="molecule type" value="Genomic_DNA"/>
</dbReference>
<evidence type="ECO:0000256" key="2">
    <source>
        <dbReference type="ARBA" id="ARBA00012438"/>
    </source>
</evidence>
<dbReference type="CDD" id="cd00130">
    <property type="entry name" value="PAS"/>
    <property type="match status" value="1"/>
</dbReference>
<dbReference type="Proteomes" id="UP001240639">
    <property type="component" value="Unassembled WGS sequence"/>
</dbReference>
<dbReference type="PANTHER" id="PTHR41523">
    <property type="entry name" value="TWO-COMPONENT SYSTEM SENSOR PROTEIN"/>
    <property type="match status" value="1"/>
</dbReference>
<gene>
    <name evidence="10" type="ORF">Q9K02_08395</name>
</gene>
<sequence length="470" mass="52709">MTIDFQLVLAKSPNPYVLLDRSFCIEWANDAYLAATMRELEDIVGRNMFDAFPSEGEPRRQLTKSLERVLETGEADEIAHIRYDIPNSSGDFDVHTWSATHTPILDEEERVTHILQHTVRITDLDEVEGPRNVAGVARRAEAVEQRYQGAARQLDRFRAMLEQAPGFVAVLAGRNHRFVMANAAYRQLIGERKLDGRPVAEALPEVEAQGFIDILDRVRETGQPYFGQKERVLLQQKNSNRLEPRFLEFIFQPIHGEDGFRGILVQGHDVTEEVAAEEQQIILINELNHRVKNTLAVVQGIAQQTFRDMSQVQERKAFTDRLNALATAHNHLTARNWETADMESVVRQGLEAIAPDDPCRITIEGPSVLLPPQMAVSLAMVIHELCTNAIKYGALSSPDGSVEISWNTDSQESDTRLIFEWTERGGPAATPPNRSGFGMRLIGRGLGTPGGNASLNFRPEGLRYQLDTIL</sequence>
<dbReference type="GO" id="GO:0016301">
    <property type="term" value="F:kinase activity"/>
    <property type="evidence" value="ECO:0007669"/>
    <property type="project" value="UniProtKB-KW"/>
</dbReference>
<keyword evidence="6 10" id="KW-0418">Kinase</keyword>
<evidence type="ECO:0000256" key="6">
    <source>
        <dbReference type="ARBA" id="ARBA00022777"/>
    </source>
</evidence>
<dbReference type="InterPro" id="IPR036890">
    <property type="entry name" value="HATPase_C_sf"/>
</dbReference>
<evidence type="ECO:0000313" key="11">
    <source>
        <dbReference type="Proteomes" id="UP001240639"/>
    </source>
</evidence>
<evidence type="ECO:0000259" key="9">
    <source>
        <dbReference type="SMART" id="SM00911"/>
    </source>
</evidence>
<keyword evidence="3" id="KW-0597">Phosphoprotein</keyword>
<organism evidence="10 11">
    <name type="scientific">Qipengyuania profundimaris</name>
    <dbReference type="NCBI Taxonomy" id="3067652"/>
    <lineage>
        <taxon>Bacteria</taxon>
        <taxon>Pseudomonadati</taxon>
        <taxon>Pseudomonadota</taxon>
        <taxon>Alphaproteobacteria</taxon>
        <taxon>Sphingomonadales</taxon>
        <taxon>Erythrobacteraceae</taxon>
        <taxon>Qipengyuania</taxon>
    </lineage>
</organism>